<sequence length="65" mass="7319">MLKKLWVGLCPGNQELHLQAPPREHTSQGPWKASFSSVPRLEDCRSCQSGKQTTAPSQQRVWTKS</sequence>
<accession>A6HT21</accession>
<dbReference type="AlphaFoldDB" id="A6HT21"/>
<dbReference type="EMBL" id="CH473950">
    <property type="protein sequence ID" value="EDM15703.1"/>
    <property type="molecule type" value="Genomic_DNA"/>
</dbReference>
<gene>
    <name evidence="2" type="ORF">rCG_59541</name>
</gene>
<evidence type="ECO:0000313" key="2">
    <source>
        <dbReference type="EMBL" id="EDM15703.1"/>
    </source>
</evidence>
<evidence type="ECO:0000256" key="1">
    <source>
        <dbReference type="SAM" id="MobiDB-lite"/>
    </source>
</evidence>
<name>A6HT21_RAT</name>
<feature type="region of interest" description="Disordered" evidence="1">
    <location>
        <begin position="46"/>
        <end position="65"/>
    </location>
</feature>
<protein>
    <submittedName>
        <fullName evidence="2">RCG59541</fullName>
    </submittedName>
</protein>
<organism evidence="2 3">
    <name type="scientific">Rattus norvegicus</name>
    <name type="common">Rat</name>
    <dbReference type="NCBI Taxonomy" id="10116"/>
    <lineage>
        <taxon>Eukaryota</taxon>
        <taxon>Metazoa</taxon>
        <taxon>Chordata</taxon>
        <taxon>Craniata</taxon>
        <taxon>Vertebrata</taxon>
        <taxon>Euteleostomi</taxon>
        <taxon>Mammalia</taxon>
        <taxon>Eutheria</taxon>
        <taxon>Euarchontoglires</taxon>
        <taxon>Glires</taxon>
        <taxon>Rodentia</taxon>
        <taxon>Myomorpha</taxon>
        <taxon>Muroidea</taxon>
        <taxon>Muridae</taxon>
        <taxon>Murinae</taxon>
        <taxon>Rattus</taxon>
    </lineage>
</organism>
<reference evidence="2 3" key="1">
    <citation type="submission" date="2005-09" db="EMBL/GenBank/DDBJ databases">
        <authorList>
            <person name="Mural R.J."/>
            <person name="Li P.W."/>
            <person name="Adams M.D."/>
            <person name="Amanatides P.G."/>
            <person name="Baden-Tillson H."/>
            <person name="Barnstead M."/>
            <person name="Chin S.H."/>
            <person name="Dew I."/>
            <person name="Evans C.A."/>
            <person name="Ferriera S."/>
            <person name="Flanigan M."/>
            <person name="Fosler C."/>
            <person name="Glodek A."/>
            <person name="Gu Z."/>
            <person name="Holt R.A."/>
            <person name="Jennings D."/>
            <person name="Kraft C.L."/>
            <person name="Lu F."/>
            <person name="Nguyen T."/>
            <person name="Nusskern D.R."/>
            <person name="Pfannkoch C.M."/>
            <person name="Sitter C."/>
            <person name="Sutton G.G."/>
            <person name="Venter J.C."/>
            <person name="Wang Z."/>
            <person name="Woodage T."/>
            <person name="Zheng X.H."/>
            <person name="Zhong F."/>
        </authorList>
    </citation>
    <scope>NUCLEOTIDE SEQUENCE [LARGE SCALE GENOMIC DNA]</scope>
    <source>
        <strain>BN</strain>
        <strain evidence="3">Sprague-Dawley</strain>
    </source>
</reference>
<evidence type="ECO:0000313" key="3">
    <source>
        <dbReference type="Proteomes" id="UP000234681"/>
    </source>
</evidence>
<dbReference type="Proteomes" id="UP000234681">
    <property type="component" value="Chromosome 7"/>
</dbReference>
<proteinExistence type="predicted"/>